<proteinExistence type="predicted"/>
<dbReference type="EMBL" id="JBJJXI010000051">
    <property type="protein sequence ID" value="KAL3400380.1"/>
    <property type="molecule type" value="Genomic_DNA"/>
</dbReference>
<name>A0ABD2X5K1_9HYME</name>
<dbReference type="Proteomes" id="UP001627154">
    <property type="component" value="Unassembled WGS sequence"/>
</dbReference>
<evidence type="ECO:0000313" key="2">
    <source>
        <dbReference type="Proteomes" id="UP001627154"/>
    </source>
</evidence>
<comment type="caution">
    <text evidence="1">The sequence shown here is derived from an EMBL/GenBank/DDBJ whole genome shotgun (WGS) entry which is preliminary data.</text>
</comment>
<keyword evidence="2" id="KW-1185">Reference proteome</keyword>
<sequence length="106" mass="11778">MAFDRSSLSRAKYNQSYRLGGNKTLRIIQSSSTCTQLSVLYDSASSHRCAARFRSLCNTASISGARKSTRWKPDGSNNLRTRIHLGLGARVHDNSIDFSRIIPCVL</sequence>
<protein>
    <submittedName>
        <fullName evidence="1">Uncharacterized protein</fullName>
    </submittedName>
</protein>
<reference evidence="1 2" key="1">
    <citation type="journal article" date="2024" name="bioRxiv">
        <title>A reference genome for Trichogramma kaykai: A tiny desert-dwelling parasitoid wasp with competing sex-ratio distorters.</title>
        <authorList>
            <person name="Culotta J."/>
            <person name="Lindsey A.R."/>
        </authorList>
    </citation>
    <scope>NUCLEOTIDE SEQUENCE [LARGE SCALE GENOMIC DNA]</scope>
    <source>
        <strain evidence="1 2">KSX58</strain>
    </source>
</reference>
<organism evidence="1 2">
    <name type="scientific">Trichogramma kaykai</name>
    <dbReference type="NCBI Taxonomy" id="54128"/>
    <lineage>
        <taxon>Eukaryota</taxon>
        <taxon>Metazoa</taxon>
        <taxon>Ecdysozoa</taxon>
        <taxon>Arthropoda</taxon>
        <taxon>Hexapoda</taxon>
        <taxon>Insecta</taxon>
        <taxon>Pterygota</taxon>
        <taxon>Neoptera</taxon>
        <taxon>Endopterygota</taxon>
        <taxon>Hymenoptera</taxon>
        <taxon>Apocrita</taxon>
        <taxon>Proctotrupomorpha</taxon>
        <taxon>Chalcidoidea</taxon>
        <taxon>Trichogrammatidae</taxon>
        <taxon>Trichogramma</taxon>
    </lineage>
</organism>
<gene>
    <name evidence="1" type="ORF">TKK_006246</name>
</gene>
<evidence type="ECO:0000313" key="1">
    <source>
        <dbReference type="EMBL" id="KAL3400380.1"/>
    </source>
</evidence>
<dbReference type="AlphaFoldDB" id="A0ABD2X5K1"/>
<accession>A0ABD2X5K1</accession>